<evidence type="ECO:0000256" key="1">
    <source>
        <dbReference type="SAM" id="MobiDB-lite"/>
    </source>
</evidence>
<sequence length="26" mass="2623">MSGAVVQGYMEQLPAGAPLPGQPAPR</sequence>
<feature type="region of interest" description="Disordered" evidence="1">
    <location>
        <begin position="1"/>
        <end position="26"/>
    </location>
</feature>
<evidence type="ECO:0000313" key="3">
    <source>
        <dbReference type="Proteomes" id="UP000314294"/>
    </source>
</evidence>
<protein>
    <submittedName>
        <fullName evidence="2">Uncharacterized protein</fullName>
    </submittedName>
</protein>
<accession>A0A4Z2ECX3</accession>
<keyword evidence="3" id="KW-1185">Reference proteome</keyword>
<comment type="caution">
    <text evidence="2">The sequence shown here is derived from an EMBL/GenBank/DDBJ whole genome shotgun (WGS) entry which is preliminary data.</text>
</comment>
<reference evidence="2 3" key="1">
    <citation type="submission" date="2019-03" db="EMBL/GenBank/DDBJ databases">
        <title>First draft genome of Liparis tanakae, snailfish: a comprehensive survey of snailfish specific genes.</title>
        <authorList>
            <person name="Kim W."/>
            <person name="Song I."/>
            <person name="Jeong J.-H."/>
            <person name="Kim D."/>
            <person name="Kim S."/>
            <person name="Ryu S."/>
            <person name="Song J.Y."/>
            <person name="Lee S.K."/>
        </authorList>
    </citation>
    <scope>NUCLEOTIDE SEQUENCE [LARGE SCALE GENOMIC DNA]</scope>
    <source>
        <tissue evidence="2">Muscle</tissue>
    </source>
</reference>
<evidence type="ECO:0000313" key="2">
    <source>
        <dbReference type="EMBL" id="TNN26410.1"/>
    </source>
</evidence>
<proteinExistence type="predicted"/>
<name>A0A4Z2ECX3_9TELE</name>
<dbReference type="Proteomes" id="UP000314294">
    <property type="component" value="Unassembled WGS sequence"/>
</dbReference>
<dbReference type="AlphaFoldDB" id="A0A4Z2ECX3"/>
<gene>
    <name evidence="2" type="ORF">EYF80_063452</name>
</gene>
<organism evidence="2 3">
    <name type="scientific">Liparis tanakae</name>
    <name type="common">Tanaka's snailfish</name>
    <dbReference type="NCBI Taxonomy" id="230148"/>
    <lineage>
        <taxon>Eukaryota</taxon>
        <taxon>Metazoa</taxon>
        <taxon>Chordata</taxon>
        <taxon>Craniata</taxon>
        <taxon>Vertebrata</taxon>
        <taxon>Euteleostomi</taxon>
        <taxon>Actinopterygii</taxon>
        <taxon>Neopterygii</taxon>
        <taxon>Teleostei</taxon>
        <taxon>Neoteleostei</taxon>
        <taxon>Acanthomorphata</taxon>
        <taxon>Eupercaria</taxon>
        <taxon>Perciformes</taxon>
        <taxon>Cottioidei</taxon>
        <taxon>Cottales</taxon>
        <taxon>Liparidae</taxon>
        <taxon>Liparis</taxon>
    </lineage>
</organism>
<dbReference type="EMBL" id="SRLO01010310">
    <property type="protein sequence ID" value="TNN26410.1"/>
    <property type="molecule type" value="Genomic_DNA"/>
</dbReference>